<comment type="caution">
    <text evidence="2">The sequence shown here is derived from an EMBL/GenBank/DDBJ whole genome shotgun (WGS) entry which is preliminary data.</text>
</comment>
<organism evidence="2 3">
    <name type="scientific">Streptomyces inusitatus</name>
    <dbReference type="NCBI Taxonomy" id="68221"/>
    <lineage>
        <taxon>Bacteria</taxon>
        <taxon>Bacillati</taxon>
        <taxon>Actinomycetota</taxon>
        <taxon>Actinomycetes</taxon>
        <taxon>Kitasatosporales</taxon>
        <taxon>Streptomycetaceae</taxon>
        <taxon>Streptomyces</taxon>
    </lineage>
</organism>
<keyword evidence="3" id="KW-1185">Reference proteome</keyword>
<gene>
    <name evidence="2" type="ORF">GCM10010387_35050</name>
</gene>
<name>A0A918QAT6_9ACTN</name>
<keyword evidence="1" id="KW-0732">Signal</keyword>
<dbReference type="RefSeq" id="WP_190124041.1">
    <property type="nucleotide sequence ID" value="NZ_BMWG01000010.1"/>
</dbReference>
<reference evidence="2" key="2">
    <citation type="submission" date="2020-09" db="EMBL/GenBank/DDBJ databases">
        <authorList>
            <person name="Sun Q."/>
            <person name="Ohkuma M."/>
        </authorList>
    </citation>
    <scope>NUCLEOTIDE SEQUENCE</scope>
    <source>
        <strain evidence="2">JCM 4988</strain>
    </source>
</reference>
<evidence type="ECO:0000256" key="1">
    <source>
        <dbReference type="SAM" id="SignalP"/>
    </source>
</evidence>
<feature type="chain" id="PRO_5037295396" description="Chaplin domain-containing protein" evidence="1">
    <location>
        <begin position="27"/>
        <end position="67"/>
    </location>
</feature>
<dbReference type="AlphaFoldDB" id="A0A918QAT6"/>
<evidence type="ECO:0000313" key="3">
    <source>
        <dbReference type="Proteomes" id="UP000630936"/>
    </source>
</evidence>
<protein>
    <recommendedName>
        <fullName evidence="4">Chaplin domain-containing protein</fullName>
    </recommendedName>
</protein>
<evidence type="ECO:0000313" key="2">
    <source>
        <dbReference type="EMBL" id="GGZ38002.1"/>
    </source>
</evidence>
<sequence length="67" mass="6862">MRVRAVLTTLALTAAGILGTTTAASALDFGDIVISSEQNPNVVVGCSPHWVVLSPSVQCGVFHITAP</sequence>
<proteinExistence type="predicted"/>
<accession>A0A918QAT6</accession>
<dbReference type="EMBL" id="BMWG01000010">
    <property type="protein sequence ID" value="GGZ38002.1"/>
    <property type="molecule type" value="Genomic_DNA"/>
</dbReference>
<dbReference type="Proteomes" id="UP000630936">
    <property type="component" value="Unassembled WGS sequence"/>
</dbReference>
<evidence type="ECO:0008006" key="4">
    <source>
        <dbReference type="Google" id="ProtNLM"/>
    </source>
</evidence>
<feature type="signal peptide" evidence="1">
    <location>
        <begin position="1"/>
        <end position="26"/>
    </location>
</feature>
<reference evidence="2" key="1">
    <citation type="journal article" date="2014" name="Int. J. Syst. Evol. Microbiol.">
        <title>Complete genome sequence of Corynebacterium casei LMG S-19264T (=DSM 44701T), isolated from a smear-ripened cheese.</title>
        <authorList>
            <consortium name="US DOE Joint Genome Institute (JGI-PGF)"/>
            <person name="Walter F."/>
            <person name="Albersmeier A."/>
            <person name="Kalinowski J."/>
            <person name="Ruckert C."/>
        </authorList>
    </citation>
    <scope>NUCLEOTIDE SEQUENCE</scope>
    <source>
        <strain evidence="2">JCM 4988</strain>
    </source>
</reference>